<keyword evidence="1 6" id="KW-0547">Nucleotide-binding</keyword>
<dbReference type="Pfam" id="PF18000">
    <property type="entry name" value="Top6b_C"/>
    <property type="match status" value="1"/>
</dbReference>
<dbReference type="AlphaFoldDB" id="A0A075FZ87"/>
<dbReference type="EC" id="5.6.2.2" evidence="6"/>
<protein>
    <recommendedName>
        <fullName evidence="6">Type 2 DNA topoisomerase 6 subunit B</fullName>
        <ecNumber evidence="6">5.6.2.2</ecNumber>
    </recommendedName>
    <alternativeName>
        <fullName evidence="6">Type II DNA topoisomerase VI subunit B</fullName>
        <shortName evidence="6">TopoVI-B</shortName>
    </alternativeName>
</protein>
<feature type="compositionally biased region" description="Basic residues" evidence="7">
    <location>
        <begin position="24"/>
        <end position="37"/>
    </location>
</feature>
<dbReference type="Gene3D" id="1.10.8.50">
    <property type="match status" value="1"/>
</dbReference>
<dbReference type="PANTHER" id="PTHR48444">
    <property type="entry name" value="DNA TOPOISOMERASE 6 SUBUNIT B"/>
    <property type="match status" value="1"/>
</dbReference>
<dbReference type="HAMAP" id="MF_00322">
    <property type="entry name" value="Top6B"/>
    <property type="match status" value="1"/>
</dbReference>
<dbReference type="Gene3D" id="3.30.230.10">
    <property type="match status" value="1"/>
</dbReference>
<feature type="binding site" evidence="6">
    <location>
        <begin position="132"/>
        <end position="133"/>
    </location>
    <ligand>
        <name>ATP</name>
        <dbReference type="ChEBI" id="CHEBI:30616"/>
    </ligand>
</feature>
<accession>A0A075FZ87</accession>
<gene>
    <name evidence="6 9" type="primary">top6B</name>
</gene>
<dbReference type="InterPro" id="IPR036890">
    <property type="entry name" value="HATPase_C_sf"/>
</dbReference>
<dbReference type="SUPFAM" id="SSF54211">
    <property type="entry name" value="Ribosomal protein S5 domain 2-like"/>
    <property type="match status" value="1"/>
</dbReference>
<evidence type="ECO:0000256" key="7">
    <source>
        <dbReference type="SAM" id="MobiDB-lite"/>
    </source>
</evidence>
<comment type="catalytic activity">
    <reaction evidence="6">
        <text>ATP-dependent breakage, passage and rejoining of double-stranded DNA.</text>
        <dbReference type="EC" id="5.6.2.2"/>
    </reaction>
</comment>
<dbReference type="GO" id="GO:0003677">
    <property type="term" value="F:DNA binding"/>
    <property type="evidence" value="ECO:0007669"/>
    <property type="project" value="UniProtKB-UniRule"/>
</dbReference>
<dbReference type="SMART" id="SM00387">
    <property type="entry name" value="HATPase_c"/>
    <property type="match status" value="1"/>
</dbReference>
<feature type="binding site" evidence="6">
    <location>
        <position position="486"/>
    </location>
    <ligand>
        <name>ATP</name>
        <dbReference type="ChEBI" id="CHEBI:30616"/>
    </ligand>
</feature>
<dbReference type="GO" id="GO:0006265">
    <property type="term" value="P:DNA topological change"/>
    <property type="evidence" value="ECO:0007669"/>
    <property type="project" value="UniProtKB-UniRule"/>
</dbReference>
<dbReference type="Gene3D" id="6.10.20.80">
    <property type="match status" value="1"/>
</dbReference>
<comment type="similarity">
    <text evidence="6">Belongs to the TOP6B family.</text>
</comment>
<dbReference type="GO" id="GO:0003918">
    <property type="term" value="F:DNA topoisomerase type II (double strand cut, ATP-hydrolyzing) activity"/>
    <property type="evidence" value="ECO:0007669"/>
    <property type="project" value="UniProtKB-UniRule"/>
</dbReference>
<reference evidence="9" key="1">
    <citation type="journal article" date="2014" name="Genome Biol. Evol.">
        <title>Pangenome evidence for extensive interdomain horizontal transfer affecting lineage core and shell genes in uncultured planktonic thaumarchaeota and euryarchaeota.</title>
        <authorList>
            <person name="Deschamps P."/>
            <person name="Zivanovic Y."/>
            <person name="Moreira D."/>
            <person name="Rodriguez-Valera F."/>
            <person name="Lopez-Garcia P."/>
        </authorList>
    </citation>
    <scope>NUCLEOTIDE SEQUENCE</scope>
</reference>
<dbReference type="NCBIfam" id="NF003218">
    <property type="entry name" value="PRK04184.1"/>
    <property type="match status" value="1"/>
</dbReference>
<evidence type="ECO:0000313" key="9">
    <source>
        <dbReference type="EMBL" id="AIE97100.1"/>
    </source>
</evidence>
<comment type="subunit">
    <text evidence="6">Homodimer. Heterotetramer of two Top6A and two Top6B chains.</text>
</comment>
<dbReference type="PIRSF" id="PIRSF006553">
    <property type="entry name" value="TopoVI_B"/>
    <property type="match status" value="1"/>
</dbReference>
<dbReference type="CDD" id="cd00823">
    <property type="entry name" value="TopoIIB_Trans"/>
    <property type="match status" value="1"/>
</dbReference>
<dbReference type="SUPFAM" id="SSF46946">
    <property type="entry name" value="S13-like H2TH domain"/>
    <property type="match status" value="1"/>
</dbReference>
<dbReference type="InterPro" id="IPR014721">
    <property type="entry name" value="Ribsml_uS5_D2-typ_fold_subgr"/>
</dbReference>
<evidence type="ECO:0000256" key="3">
    <source>
        <dbReference type="ARBA" id="ARBA00023029"/>
    </source>
</evidence>
<organism evidence="9">
    <name type="scientific">uncultured marine group II/III euryarchaeote AD1000_91_C10</name>
    <dbReference type="NCBI Taxonomy" id="1457825"/>
    <lineage>
        <taxon>Archaea</taxon>
        <taxon>Methanobacteriati</taxon>
        <taxon>Methanobacteriota</taxon>
        <taxon>environmental samples</taxon>
    </lineage>
</organism>
<dbReference type="GO" id="GO:0006260">
    <property type="term" value="P:DNA replication"/>
    <property type="evidence" value="ECO:0007669"/>
    <property type="project" value="UniProtKB-UniRule"/>
</dbReference>
<evidence type="ECO:0000256" key="1">
    <source>
        <dbReference type="ARBA" id="ARBA00022741"/>
    </source>
</evidence>
<dbReference type="InterPro" id="IPR003594">
    <property type="entry name" value="HATPase_dom"/>
</dbReference>
<dbReference type="InterPro" id="IPR040494">
    <property type="entry name" value="Top6b_C"/>
</dbReference>
<feature type="binding site" evidence="6">
    <location>
        <begin position="142"/>
        <end position="149"/>
    </location>
    <ligand>
        <name>ATP</name>
        <dbReference type="ChEBI" id="CHEBI:30616"/>
    </ligand>
</feature>
<feature type="binding site" evidence="6">
    <location>
        <position position="111"/>
    </location>
    <ligand>
        <name>ATP</name>
        <dbReference type="ChEBI" id="CHEBI:30616"/>
    </ligand>
</feature>
<comment type="function">
    <text evidence="6">Relaxes both positive and negative superturns and exhibits a strong decatenase activity.</text>
</comment>
<proteinExistence type="inferred from homology"/>
<evidence type="ECO:0000256" key="4">
    <source>
        <dbReference type="ARBA" id="ARBA00023125"/>
    </source>
</evidence>
<dbReference type="InterPro" id="IPR015320">
    <property type="entry name" value="TopoVI_B_transducer"/>
</dbReference>
<evidence type="ECO:0000256" key="6">
    <source>
        <dbReference type="HAMAP-Rule" id="MF_00322"/>
    </source>
</evidence>
<name>A0A075FZ87_9EURY</name>
<dbReference type="InterPro" id="IPR020568">
    <property type="entry name" value="Ribosomal_Su5_D2-typ_SF"/>
</dbReference>
<keyword evidence="2 6" id="KW-0067">ATP-binding</keyword>
<dbReference type="EMBL" id="KF900498">
    <property type="protein sequence ID" value="AIE97100.1"/>
    <property type="molecule type" value="Genomic_DNA"/>
</dbReference>
<evidence type="ECO:0000259" key="8">
    <source>
        <dbReference type="SMART" id="SM00387"/>
    </source>
</evidence>
<feature type="domain" description="Histidine kinase/HSP90-like ATPase" evidence="8">
    <location>
        <begin position="64"/>
        <end position="186"/>
    </location>
</feature>
<dbReference type="GO" id="GO:0005524">
    <property type="term" value="F:ATP binding"/>
    <property type="evidence" value="ECO:0007669"/>
    <property type="project" value="UniProtKB-UniRule"/>
</dbReference>
<evidence type="ECO:0000256" key="2">
    <source>
        <dbReference type="ARBA" id="ARBA00022840"/>
    </source>
</evidence>
<keyword evidence="5 6" id="KW-0413">Isomerase</keyword>
<dbReference type="InterPro" id="IPR010979">
    <property type="entry name" value="Ribosomal_uS13-like_H2TH"/>
</dbReference>
<evidence type="ECO:0000256" key="5">
    <source>
        <dbReference type="ARBA" id="ARBA00023235"/>
    </source>
</evidence>
<dbReference type="Pfam" id="PF13589">
    <property type="entry name" value="HATPase_c_3"/>
    <property type="match status" value="1"/>
</dbReference>
<dbReference type="Pfam" id="PF09239">
    <property type="entry name" value="Topo-VIb_trans"/>
    <property type="match status" value="1"/>
</dbReference>
<dbReference type="SUPFAM" id="SSF55874">
    <property type="entry name" value="ATPase domain of HSP90 chaperone/DNA topoisomerase II/histidine kinase"/>
    <property type="match status" value="1"/>
</dbReference>
<sequence length="672" mass="75474">MEQTVFGEEFEKKDTTVEEIKKTEKVKKPKKKTRTGKNKTADKLREIPISEFFEKNRHILGFDNPAHSLITSVKEGVDNSLDACEQGGILPEIIVKINKIEGEELKISIEDNGPGIIEKEIPNVFGRLLYGSRFGSGKQSRGQQGIGISAAIMYGQLTTGRSAEVISKVRDEECATKITMKLDIRKNRGIVDSALTKKIVWRDENKIDEFGVLEEKMSGTKIEFALKGKYREGRPSVFEYIRSTAIVNPHATVIFYDPSGKKTEFERISDEKPEVPKTSMKPHPKGVELGQLMRMAHETSSSRVGEFLKNDFSSLGKRSIENILEKSNIDSIVRPGDLSRGEAKNILQTFQETSLRGPASDTLIPIGEKLIKLGLKNVLEEIRPEFYTAPVSRKPSVFAGTPFIVEVGMVYGGNIPKDQSVKILRFANRVPLLYQAGGCAITKAIQNVNWRQYGLEQRGGRGTPNGPVVILVHVASTNIPFTSEAKEAIANIPEIDKEIKLALRSNAKLLKRHLRKQKKREKLSEKFELVQKVLPAMAEKTSALLGMPVPNLDKVVAEIMDVVLIEEEIKKERNQVSVEIKVTNYRKRSANFKMRIGVPNYEVEEAMPRPGKRDGRYIIWSVGLPSTETSEYRFKIELKDSKEYEGIEIWTEKIDSKYVIGGETWTGAPIDN</sequence>
<dbReference type="PANTHER" id="PTHR48444:SF1">
    <property type="entry name" value="DNA TOPOISOMERASE 6 SUBUNIT B"/>
    <property type="match status" value="1"/>
</dbReference>
<keyword evidence="3 6" id="KW-0799">Topoisomerase</keyword>
<dbReference type="Gene3D" id="3.30.565.10">
    <property type="entry name" value="Histidine kinase-like ATPase, C-terminal domain"/>
    <property type="match status" value="1"/>
</dbReference>
<keyword evidence="4 6" id="KW-0238">DNA-binding</keyword>
<feature type="binding site" evidence="6">
    <location>
        <position position="79"/>
    </location>
    <ligand>
        <name>ATP</name>
        <dbReference type="ChEBI" id="CHEBI:30616"/>
    </ligand>
</feature>
<dbReference type="Gene3D" id="2.60.40.2960">
    <property type="match status" value="1"/>
</dbReference>
<feature type="region of interest" description="Disordered" evidence="7">
    <location>
        <begin position="17"/>
        <end position="39"/>
    </location>
</feature>
<dbReference type="InterPro" id="IPR005734">
    <property type="entry name" value="TopoVI_B"/>
</dbReference>
<dbReference type="NCBIfam" id="TIGR01052">
    <property type="entry name" value="top6b"/>
    <property type="match status" value="1"/>
</dbReference>